<dbReference type="AlphaFoldDB" id="A0A7J7FPN9"/>
<reference evidence="1 2" key="1">
    <citation type="journal article" date="2020" name="Mol. Biol. Evol.">
        <title>Interspecific Gene Flow and the Evolution of Specialization in Black and White Rhinoceros.</title>
        <authorList>
            <person name="Moodley Y."/>
            <person name="Westbury M.V."/>
            <person name="Russo I.M."/>
            <person name="Gopalakrishnan S."/>
            <person name="Rakotoarivelo A."/>
            <person name="Olsen R.A."/>
            <person name="Prost S."/>
            <person name="Tunstall T."/>
            <person name="Ryder O.A."/>
            <person name="Dalen L."/>
            <person name="Bruford M.W."/>
        </authorList>
    </citation>
    <scope>NUCLEOTIDE SEQUENCE [LARGE SCALE GENOMIC DNA]</scope>
    <source>
        <strain evidence="1">SBR-YM</strain>
        <tissue evidence="1">Skin</tissue>
    </source>
</reference>
<organism evidence="1 2">
    <name type="scientific">Diceros bicornis minor</name>
    <name type="common">South-central black rhinoceros</name>
    <dbReference type="NCBI Taxonomy" id="77932"/>
    <lineage>
        <taxon>Eukaryota</taxon>
        <taxon>Metazoa</taxon>
        <taxon>Chordata</taxon>
        <taxon>Craniata</taxon>
        <taxon>Vertebrata</taxon>
        <taxon>Euteleostomi</taxon>
        <taxon>Mammalia</taxon>
        <taxon>Eutheria</taxon>
        <taxon>Laurasiatheria</taxon>
        <taxon>Perissodactyla</taxon>
        <taxon>Rhinocerotidae</taxon>
        <taxon>Diceros</taxon>
    </lineage>
</organism>
<evidence type="ECO:0000313" key="2">
    <source>
        <dbReference type="Proteomes" id="UP000551758"/>
    </source>
</evidence>
<accession>A0A7J7FPN9</accession>
<dbReference type="Proteomes" id="UP000551758">
    <property type="component" value="Unassembled WGS sequence"/>
</dbReference>
<name>A0A7J7FPN9_DICBM</name>
<comment type="caution">
    <text evidence="1">The sequence shown here is derived from an EMBL/GenBank/DDBJ whole genome shotgun (WGS) entry which is preliminary data.</text>
</comment>
<gene>
    <name evidence="1" type="ORF">HPG69_007279</name>
</gene>
<evidence type="ECO:0000313" key="1">
    <source>
        <dbReference type="EMBL" id="KAF5929524.1"/>
    </source>
</evidence>
<proteinExistence type="predicted"/>
<keyword evidence="2" id="KW-1185">Reference proteome</keyword>
<sequence length="273" mass="30614">MCDLLLKDILHLPQHQGSVPQHFTRKLYTRGSCGRGFLFSPNFDQHQSRYRGANPVRGDDSGASFVKSCAVHVLGRPFTCWEEVMDLPDNSGLFQHQTTHSGMSPYKRTEFTECLPHSSSLGQRLGDHDELMLFNCIPHHSPVWEFFLLSLTDPTEAHKNYSRASVSMSLTSNKIADSYEGTPNNITVCCVPFNEQPLGILRPKEIWNDSCKTQHSLSQVGASELHYLEHFTCPSAFIPKAGNHLHSETARVKVGKLHYPESCAACGDDRQSQ</sequence>
<protein>
    <submittedName>
        <fullName evidence="1">Uncharacterized protein</fullName>
    </submittedName>
</protein>
<dbReference type="EMBL" id="JACDTQ010000092">
    <property type="protein sequence ID" value="KAF5929524.1"/>
    <property type="molecule type" value="Genomic_DNA"/>
</dbReference>